<comment type="caution">
    <text evidence="10">The sequence shown here is derived from an EMBL/GenBank/DDBJ whole genome shotgun (WGS) entry which is preliminary data.</text>
</comment>
<keyword evidence="1" id="KW-0134">Cell wall</keyword>
<dbReference type="PANTHER" id="PTHR12143:SF39">
    <property type="entry name" value="SECRETED PROTEIN"/>
    <property type="match status" value="1"/>
</dbReference>
<dbReference type="InterPro" id="IPR012939">
    <property type="entry name" value="Glyco_hydro_92"/>
</dbReference>
<evidence type="ECO:0000256" key="2">
    <source>
        <dbReference type="ARBA" id="ARBA00022525"/>
    </source>
</evidence>
<dbReference type="Gene3D" id="2.60.40.10">
    <property type="entry name" value="Immunoglobulins"/>
    <property type="match status" value="1"/>
</dbReference>
<name>A0ABV9D8M2_9MICO</name>
<dbReference type="InterPro" id="IPR008928">
    <property type="entry name" value="6-hairpin_glycosidase_sf"/>
</dbReference>
<feature type="domain" description="PKD" evidence="8">
    <location>
        <begin position="1124"/>
        <end position="1179"/>
    </location>
</feature>
<evidence type="ECO:0000256" key="4">
    <source>
        <dbReference type="ARBA" id="ARBA00023088"/>
    </source>
</evidence>
<dbReference type="InterPro" id="IPR005887">
    <property type="entry name" value="GH92_a_mannosidase_put"/>
</dbReference>
<reference evidence="11" key="1">
    <citation type="journal article" date="2019" name="Int. J. Syst. Evol. Microbiol.">
        <title>The Global Catalogue of Microorganisms (GCM) 10K type strain sequencing project: providing services to taxonomists for standard genome sequencing and annotation.</title>
        <authorList>
            <consortium name="The Broad Institute Genomics Platform"/>
            <consortium name="The Broad Institute Genome Sequencing Center for Infectious Disease"/>
            <person name="Wu L."/>
            <person name="Ma J."/>
        </authorList>
    </citation>
    <scope>NUCLEOTIDE SEQUENCE [LARGE SCALE GENOMIC DNA]</scope>
    <source>
        <strain evidence="11">JCM 3369</strain>
    </source>
</reference>
<organism evidence="10 11">
    <name type="scientific">Georgenia faecalis</name>
    <dbReference type="NCBI Taxonomy" id="2483799"/>
    <lineage>
        <taxon>Bacteria</taxon>
        <taxon>Bacillati</taxon>
        <taxon>Actinomycetota</taxon>
        <taxon>Actinomycetes</taxon>
        <taxon>Micrococcales</taxon>
        <taxon>Bogoriellaceae</taxon>
        <taxon>Georgenia</taxon>
    </lineage>
</organism>
<dbReference type="Gene3D" id="2.70.98.10">
    <property type="match status" value="1"/>
</dbReference>
<dbReference type="EC" id="3.2.1.-" evidence="10"/>
<dbReference type="Gene3D" id="1.20.1050.60">
    <property type="entry name" value="alpha-1,2-mannosidase"/>
    <property type="match status" value="1"/>
</dbReference>
<feature type="signal peptide" evidence="7">
    <location>
        <begin position="1"/>
        <end position="18"/>
    </location>
</feature>
<dbReference type="Gene3D" id="3.30.2080.10">
    <property type="entry name" value="GH92 mannosidase domain"/>
    <property type="match status" value="1"/>
</dbReference>
<evidence type="ECO:0000256" key="5">
    <source>
        <dbReference type="SAM" id="MobiDB-lite"/>
    </source>
</evidence>
<dbReference type="InterPro" id="IPR041371">
    <property type="entry name" value="GH92_N"/>
</dbReference>
<protein>
    <submittedName>
        <fullName evidence="10">GH92 family glycosyl hydrolase</fullName>
        <ecNumber evidence="10">3.2.1.-</ecNumber>
    </submittedName>
</protein>
<dbReference type="CDD" id="cd00146">
    <property type="entry name" value="PKD"/>
    <property type="match status" value="1"/>
</dbReference>
<feature type="domain" description="Gram-positive cocci surface proteins LPxTG" evidence="9">
    <location>
        <begin position="1254"/>
        <end position="1286"/>
    </location>
</feature>
<dbReference type="GO" id="GO:0016798">
    <property type="term" value="F:hydrolase activity, acting on glycosyl bonds"/>
    <property type="evidence" value="ECO:0007669"/>
    <property type="project" value="UniProtKB-KW"/>
</dbReference>
<feature type="compositionally biased region" description="Pro residues" evidence="5">
    <location>
        <begin position="1187"/>
        <end position="1216"/>
    </location>
</feature>
<keyword evidence="10" id="KW-0326">Glycosidase</keyword>
<keyword evidence="4" id="KW-0572">Peptidoglycan-anchor</keyword>
<dbReference type="InterPro" id="IPR019931">
    <property type="entry name" value="LPXTG_anchor"/>
</dbReference>
<evidence type="ECO:0000313" key="10">
    <source>
        <dbReference type="EMBL" id="MFC4554649.1"/>
    </source>
</evidence>
<accession>A0ABV9D8M2</accession>
<evidence type="ECO:0000259" key="9">
    <source>
        <dbReference type="PROSITE" id="PS50847"/>
    </source>
</evidence>
<keyword evidence="2" id="KW-0964">Secreted</keyword>
<feature type="compositionally biased region" description="Low complexity" evidence="5">
    <location>
        <begin position="1223"/>
        <end position="1241"/>
    </location>
</feature>
<dbReference type="EMBL" id="JBHSGF010000003">
    <property type="protein sequence ID" value="MFC4554649.1"/>
    <property type="molecule type" value="Genomic_DNA"/>
</dbReference>
<evidence type="ECO:0000313" key="11">
    <source>
        <dbReference type="Proteomes" id="UP001595955"/>
    </source>
</evidence>
<feature type="transmembrane region" description="Helical" evidence="6">
    <location>
        <begin position="1263"/>
        <end position="1280"/>
    </location>
</feature>
<evidence type="ECO:0000256" key="3">
    <source>
        <dbReference type="ARBA" id="ARBA00022729"/>
    </source>
</evidence>
<keyword evidence="11" id="KW-1185">Reference proteome</keyword>
<dbReference type="PROSITE" id="PS50847">
    <property type="entry name" value="GRAM_POS_ANCHORING"/>
    <property type="match status" value="1"/>
</dbReference>
<keyword evidence="6" id="KW-0812">Transmembrane</keyword>
<dbReference type="InterPro" id="IPR014718">
    <property type="entry name" value="GH-type_carb-bd"/>
</dbReference>
<keyword evidence="6" id="KW-0472">Membrane</keyword>
<dbReference type="PANTHER" id="PTHR12143">
    <property type="entry name" value="PEPTIDE N-GLYCANASE PNGASE -RELATED"/>
    <property type="match status" value="1"/>
</dbReference>
<dbReference type="InterPro" id="IPR050883">
    <property type="entry name" value="PNGase"/>
</dbReference>
<dbReference type="InterPro" id="IPR013783">
    <property type="entry name" value="Ig-like_fold"/>
</dbReference>
<dbReference type="Gene3D" id="1.20.1610.10">
    <property type="entry name" value="alpha-1,2-mannosidases domains"/>
    <property type="match status" value="1"/>
</dbReference>
<sequence length="1286" mass="135320">MLALAAGSLVAVPAAASAAPEPAPAPAAVADPAGLVNPFIGTQNDGNTFPGASMPFGMVQLSPDTGHYVGYDWNREEIRGFSIVHPSGVGCGLGGDLPIMPTVGEITSTDYTRYASAYSHDDEEAEPGYYRVGLEKYDVTAELTATTRTGTHRYTFPSTGQANVLLNTGQALHQVLSSDVRVVDDRTIEATIVGQGFCQDTEPYTLYTVTTFDRPFDEVGTWAGDTVTADSEATAGAGRRGAYARFDTTDGDLDVEATTALSWVDLEGARANLAAEGTGTFDETREAAHDTWNERLSQVGITGGTEEQQRTFYSSMYRALLSPNTGSDVDGRYTGWDQEIHTLDDDMGTYYQTWSLWDTYRTQQQLLSLLAPAESRDMALSLLKVEDQGGWLPRWGYGTVETNIMTGDPATPFLVSAFQQGLLEGHEEEAYAAITENADGVPPADSQYSGRAGNEFYLANGYVPHEPSTPKKPGDFDLHHGGSATLEYALADATLATMAQDLGHAEDAARYAARGQNYRSLFNPDTGFFQARDADGVFVGDPDPASSPGFHEGTAWQYLWLVQQDIPGLIDLIGGREETNERLDSFFAYDELLTNREQTVREVWINGPYDYYNADKYNPQNEPNIHAPYTYLWTGQPWKTTDVVHAALTLFTDAPNGVTGNDDMGTMSSWHVLSALGIYPAVPGTETWALTSPVFERVEIALDDEYYPGGDLLITAPGTSDASRYIQGVTLSGEPLDRSYITGDDIRAGAEIAFEVGAAPSDWATQEGAAPAPINSADYVLEHLGAGVTPERTILYADAEEATRVDLSVPVVATGAGTIRGTVTVTTEGPLTTADSTLEWSVRSGNLPAPIELAVPVDVAVGAAPGEYAVTITVTDTRGNEVTREASIIVAEPGGLVPYFTNVGIGDDGADNADFDGMGWYYSRTALAGAGVLQGQTYPLGETGMSFALPLVPAGEPDNIVAQGQTIDVEDLLRGATQFSLIGSGTNGDQRGTAVLGLSDGTTLDTPVTLTDWCSGNPADGNTFVARTGYRGHNAGTDGVRCSLFATTPIVIPDGAAITSITLPNSPNMHVFAIAHDAPEAPDELIGTGGVLPGTTVGTPFSGPVALFTGGTGESAEDYTATVDWGDGSEATPGTITTEDGVYVVNGEHTFAAAGEFTVLVEVTDAAGESITIGSTITVAPGEDPTDPPTDPTDPPTDPTDPPTDPTDPPTDPTDPPTDEPTEAPTTDEPTEGPTTEAPPAGDGGDEGPGAGDLPATGMTPTAALLAAFALALGAGALAIRRRQTA</sequence>
<dbReference type="InterPro" id="IPR000601">
    <property type="entry name" value="PKD_dom"/>
</dbReference>
<evidence type="ECO:0000259" key="8">
    <source>
        <dbReference type="PROSITE" id="PS50093"/>
    </source>
</evidence>
<dbReference type="SUPFAM" id="SSF49299">
    <property type="entry name" value="PKD domain"/>
    <property type="match status" value="1"/>
</dbReference>
<keyword evidence="6" id="KW-1133">Transmembrane helix</keyword>
<dbReference type="NCBIfam" id="TIGR01180">
    <property type="entry name" value="aman2_put"/>
    <property type="match status" value="1"/>
</dbReference>
<proteinExistence type="predicted"/>
<keyword evidence="10" id="KW-0378">Hydrolase</keyword>
<evidence type="ECO:0000256" key="7">
    <source>
        <dbReference type="SAM" id="SignalP"/>
    </source>
</evidence>
<keyword evidence="3 7" id="KW-0732">Signal</keyword>
<dbReference type="PROSITE" id="PS50093">
    <property type="entry name" value="PKD"/>
    <property type="match status" value="1"/>
</dbReference>
<dbReference type="InterPro" id="IPR035986">
    <property type="entry name" value="PKD_dom_sf"/>
</dbReference>
<feature type="chain" id="PRO_5047067667" evidence="7">
    <location>
        <begin position="19"/>
        <end position="1286"/>
    </location>
</feature>
<dbReference type="NCBIfam" id="TIGR01167">
    <property type="entry name" value="LPXTG_anchor"/>
    <property type="match status" value="1"/>
</dbReference>
<dbReference type="Pfam" id="PF07971">
    <property type="entry name" value="Glyco_hydro_92"/>
    <property type="match status" value="1"/>
</dbReference>
<dbReference type="Proteomes" id="UP001595955">
    <property type="component" value="Unassembled WGS sequence"/>
</dbReference>
<dbReference type="Pfam" id="PF17678">
    <property type="entry name" value="Glyco_hydro_92N"/>
    <property type="match status" value="1"/>
</dbReference>
<dbReference type="RefSeq" id="WP_222928732.1">
    <property type="nucleotide sequence ID" value="NZ_CP033325.1"/>
</dbReference>
<evidence type="ECO:0000256" key="1">
    <source>
        <dbReference type="ARBA" id="ARBA00022512"/>
    </source>
</evidence>
<evidence type="ECO:0000256" key="6">
    <source>
        <dbReference type="SAM" id="Phobius"/>
    </source>
</evidence>
<dbReference type="SUPFAM" id="SSF48208">
    <property type="entry name" value="Six-hairpin glycosidases"/>
    <property type="match status" value="1"/>
</dbReference>
<gene>
    <name evidence="10" type="ORF">ACFO3F_05260</name>
</gene>
<feature type="region of interest" description="Disordered" evidence="5">
    <location>
        <begin position="1173"/>
        <end position="1258"/>
    </location>
</feature>